<protein>
    <submittedName>
        <fullName evidence="10">Uncharacterized protein LOC102656294</fullName>
    </submittedName>
</protein>
<dbReference type="InterPro" id="IPR013320">
    <property type="entry name" value="ConA-like_dom_sf"/>
</dbReference>
<dbReference type="SMART" id="SM00159">
    <property type="entry name" value="PTX"/>
    <property type="match status" value="1"/>
</dbReference>
<evidence type="ECO:0000259" key="7">
    <source>
        <dbReference type="SMART" id="SM00159"/>
    </source>
</evidence>
<keyword evidence="3" id="KW-0106">Calcium</keyword>
<keyword evidence="5" id="KW-0325">Glycoprotein</keyword>
<keyword evidence="4" id="KW-1015">Disulfide bond</keyword>
<dbReference type="CTD" id="31124"/>
<name>A0A7M7LNG1_APIME</name>
<evidence type="ECO:0000256" key="4">
    <source>
        <dbReference type="ARBA" id="ARBA00023157"/>
    </source>
</evidence>
<evidence type="ECO:0000256" key="5">
    <source>
        <dbReference type="ARBA" id="ARBA00023180"/>
    </source>
</evidence>
<dbReference type="PANTHER" id="PTHR19277:SF125">
    <property type="entry name" value="B6"/>
    <property type="match status" value="1"/>
</dbReference>
<dbReference type="RefSeq" id="XP_006564680.2">
    <property type="nucleotide sequence ID" value="XM_006564617.3"/>
</dbReference>
<evidence type="ECO:0000313" key="8">
    <source>
        <dbReference type="EnsemblMetazoa" id="XP_006564680"/>
    </source>
</evidence>
<dbReference type="GeneID" id="102656294"/>
<accession>A0A8B6Z1U3</accession>
<evidence type="ECO:0000256" key="2">
    <source>
        <dbReference type="ARBA" id="ARBA00022723"/>
    </source>
</evidence>
<dbReference type="PRINTS" id="PR00895">
    <property type="entry name" value="PENTAXIN"/>
</dbReference>
<feature type="compositionally biased region" description="Basic residues" evidence="6">
    <location>
        <begin position="259"/>
        <end position="270"/>
    </location>
</feature>
<evidence type="ECO:0000256" key="6">
    <source>
        <dbReference type="SAM" id="MobiDB-lite"/>
    </source>
</evidence>
<dbReference type="EnsemblMetazoa" id="XM_006564617">
    <property type="protein sequence ID" value="XP_006564680"/>
    <property type="gene ID" value="LOC102656294"/>
</dbReference>
<accession>A0A7M7LNG1</accession>
<dbReference type="OrthoDB" id="8793160at2759"/>
<feature type="region of interest" description="Disordered" evidence="6">
    <location>
        <begin position="422"/>
        <end position="465"/>
    </location>
</feature>
<reference evidence="10" key="2">
    <citation type="submission" date="2025-04" db="UniProtKB">
        <authorList>
            <consortium name="RefSeq"/>
        </authorList>
    </citation>
    <scope>IDENTIFICATION</scope>
    <source>
        <strain evidence="10">DH4</strain>
        <tissue evidence="10">Whole body</tissue>
    </source>
</reference>
<evidence type="ECO:0000313" key="10">
    <source>
        <dbReference type="RefSeq" id="XP_006564680.2"/>
    </source>
</evidence>
<gene>
    <name evidence="10" type="primary">LOC102656294</name>
</gene>
<evidence type="ECO:0000313" key="9">
    <source>
        <dbReference type="Proteomes" id="UP000005203"/>
    </source>
</evidence>
<keyword evidence="2" id="KW-0479">Metal-binding</keyword>
<reference evidence="8" key="1">
    <citation type="submission" date="2021-01" db="UniProtKB">
        <authorList>
            <consortium name="EnsemblMetazoa"/>
        </authorList>
    </citation>
    <scope>IDENTIFICATION</scope>
    <source>
        <strain evidence="8">DH4</strain>
    </source>
</reference>
<feature type="region of interest" description="Disordered" evidence="6">
    <location>
        <begin position="327"/>
        <end position="348"/>
    </location>
</feature>
<dbReference type="PANTHER" id="PTHR19277">
    <property type="entry name" value="PENTRAXIN"/>
    <property type="match status" value="1"/>
</dbReference>
<evidence type="ECO:0000256" key="3">
    <source>
        <dbReference type="ARBA" id="ARBA00022837"/>
    </source>
</evidence>
<feature type="region of interest" description="Disordered" evidence="6">
    <location>
        <begin position="259"/>
        <end position="300"/>
    </location>
</feature>
<dbReference type="InterPro" id="IPR001759">
    <property type="entry name" value="PTX_dom"/>
</dbReference>
<dbReference type="AlphaFoldDB" id="A0A7M7LNG1"/>
<feature type="compositionally biased region" description="Basic and acidic residues" evidence="6">
    <location>
        <begin position="422"/>
        <end position="440"/>
    </location>
</feature>
<proteinExistence type="predicted"/>
<comment type="cofactor">
    <cofactor evidence="1">
        <name>Ca(2+)</name>
        <dbReference type="ChEBI" id="CHEBI:29108"/>
    </cofactor>
</comment>
<dbReference type="GO" id="GO:0046872">
    <property type="term" value="F:metal ion binding"/>
    <property type="evidence" value="ECO:0007669"/>
    <property type="project" value="UniProtKB-KW"/>
</dbReference>
<evidence type="ECO:0000256" key="1">
    <source>
        <dbReference type="ARBA" id="ARBA00001913"/>
    </source>
</evidence>
<sequence length="565" mass="63306">MVNCFSRSFEEKKNKMIVSLLYGLLTWTVAQAISTSWNPSFSTPAARILHPVTAIYQTSPEQTFYDAGSTSLLAQREQDACALYKVAMKQQFYFEYIHYKTELPDIKEFTLCMWTKFYNHSNDHPLFSYAVGDQSRGILSWVANTPRSSYYMMNIDGHNLYRLNYPLRLNKWYHSCQSWNGRTGEWQIWVNDERVGRGFNNRLVRHVIKGGGIAITGQEQRQLGGGFLEGEGAPPGSGGYLGEVTMVQLYEVALSAGKAHKDHKHHHAHHYEHDTENNTPRPTRPPVTGPPLPQHPYLTGGQINHQIKLNPGTPLQIIQDGVTLRHPALIPRHPPPQPLPPANPNSVSTAFPLQSTHFFGNLQSTVVGLPSASGITAANAADGSSPYRNLFKREENSLGVESEEEKSYSSFEETVIQVGKSTIEKRGTEKNGVSEEKFSDGKVTFVPKEEDEDLKSMDKRDSPKKKRGLLQLDDGLLLNDGYISQGLDDEYFSGLTSFGLHLPKYEDKDDEREPAEAEVRMIMNICDGCADEPFAKALIMGWRSVPKKLYSGAVHIPAVQTCKAF</sequence>
<dbReference type="Proteomes" id="UP000005203">
    <property type="component" value="Linkage group LG8"/>
</dbReference>
<dbReference type="KEGG" id="ame:102656294"/>
<organism evidence="8">
    <name type="scientific">Apis mellifera</name>
    <name type="common">Honeybee</name>
    <dbReference type="NCBI Taxonomy" id="7460"/>
    <lineage>
        <taxon>Eukaryota</taxon>
        <taxon>Metazoa</taxon>
        <taxon>Ecdysozoa</taxon>
        <taxon>Arthropoda</taxon>
        <taxon>Hexapoda</taxon>
        <taxon>Insecta</taxon>
        <taxon>Pterygota</taxon>
        <taxon>Neoptera</taxon>
        <taxon>Endopterygota</taxon>
        <taxon>Hymenoptera</taxon>
        <taxon>Apocrita</taxon>
        <taxon>Aculeata</taxon>
        <taxon>Apoidea</taxon>
        <taxon>Anthophila</taxon>
        <taxon>Apidae</taxon>
        <taxon>Apis</taxon>
    </lineage>
</organism>
<keyword evidence="9" id="KW-1185">Reference proteome</keyword>
<dbReference type="SUPFAM" id="SSF49899">
    <property type="entry name" value="Concanavalin A-like lectins/glucanases"/>
    <property type="match status" value="1"/>
</dbReference>
<feature type="compositionally biased region" description="Pro residues" evidence="6">
    <location>
        <begin position="332"/>
        <end position="343"/>
    </location>
</feature>
<dbReference type="InterPro" id="IPR051360">
    <property type="entry name" value="Neuronal_Pentraxin_Related"/>
</dbReference>
<feature type="domain" description="Pentraxin (PTX)" evidence="7">
    <location>
        <begin position="84"/>
        <end position="284"/>
    </location>
</feature>
<feature type="compositionally biased region" description="Pro residues" evidence="6">
    <location>
        <begin position="282"/>
        <end position="294"/>
    </location>
</feature>
<dbReference type="Gene3D" id="2.60.120.200">
    <property type="match status" value="1"/>
</dbReference>
<dbReference type="Pfam" id="PF00354">
    <property type="entry name" value="Pentaxin"/>
    <property type="match status" value="1"/>
</dbReference>